<dbReference type="InterPro" id="IPR001715">
    <property type="entry name" value="CH_dom"/>
</dbReference>
<dbReference type="Pfam" id="PF19016">
    <property type="entry name" value="DUF5745"/>
    <property type="match status" value="1"/>
</dbReference>
<dbReference type="InterPro" id="IPR044039">
    <property type="entry name" value="DUF5745"/>
</dbReference>
<keyword evidence="1" id="KW-1133">Transmembrane helix</keyword>
<proteinExistence type="predicted"/>
<organism evidence="3 4">
    <name type="scientific">Schistosoma rodhaini</name>
    <dbReference type="NCBI Taxonomy" id="6188"/>
    <lineage>
        <taxon>Eukaryota</taxon>
        <taxon>Metazoa</taxon>
        <taxon>Spiralia</taxon>
        <taxon>Lophotrochozoa</taxon>
        <taxon>Platyhelminthes</taxon>
        <taxon>Trematoda</taxon>
        <taxon>Digenea</taxon>
        <taxon>Strigeidida</taxon>
        <taxon>Schistosomatoidea</taxon>
        <taxon>Schistosomatidae</taxon>
        <taxon>Schistosoma</taxon>
    </lineage>
</organism>
<evidence type="ECO:0000259" key="2">
    <source>
        <dbReference type="PROSITE" id="PS50021"/>
    </source>
</evidence>
<evidence type="ECO:0000313" key="3">
    <source>
        <dbReference type="Proteomes" id="UP000050792"/>
    </source>
</evidence>
<feature type="domain" description="Calponin-homology (CH)" evidence="2">
    <location>
        <begin position="1"/>
        <end position="117"/>
    </location>
</feature>
<reference evidence="3" key="1">
    <citation type="submission" date="2022-06" db="EMBL/GenBank/DDBJ databases">
        <authorList>
            <person name="Berger JAMES D."/>
            <person name="Berger JAMES D."/>
        </authorList>
    </citation>
    <scope>NUCLEOTIDE SEQUENCE [LARGE SCALE GENOMIC DNA]</scope>
</reference>
<dbReference type="AlphaFoldDB" id="A0AA85GGU5"/>
<name>A0AA85GGU5_9TREM</name>
<keyword evidence="1" id="KW-0472">Membrane</keyword>
<evidence type="ECO:0000256" key="1">
    <source>
        <dbReference type="SAM" id="Phobius"/>
    </source>
</evidence>
<reference evidence="4" key="2">
    <citation type="submission" date="2023-11" db="UniProtKB">
        <authorList>
            <consortium name="WormBaseParasite"/>
        </authorList>
    </citation>
    <scope>IDENTIFICATION</scope>
</reference>
<keyword evidence="1" id="KW-0812">Transmembrane</keyword>
<protein>
    <recommendedName>
        <fullName evidence="2">Calponin-homology (CH) domain-containing protein</fullName>
    </recommendedName>
</protein>
<feature type="transmembrane region" description="Helical" evidence="1">
    <location>
        <begin position="682"/>
        <end position="700"/>
    </location>
</feature>
<dbReference type="WBParaSite" id="SRDH1_92330.2">
    <property type="protein sequence ID" value="SRDH1_92330.2"/>
    <property type="gene ID" value="SRDH1_92330"/>
</dbReference>
<sequence>MTFKWLEDSKCGSEELTRIANNALSLINVEPYIRNIHEITPAFVFDLAVVLFGSDILPRRGRTETECIENFEAIVLKLSEEIGVDLDHIVPEDLMVGEPRALSDFLVLLAAFIAYCRESNLLELRISTCESSFECSGGLISNSKLTSKTKEFLECQLSTSPELPRHSMTCAPMFSTSFHQSGQSIDQSTPVKRTPASFQTRNPYVPLDNVNSLLQKSNLFAVQSDNVKPSYPVASCLSNFLEVHTDTSPPATPNAMNGYLEIVPSNFSDADVLPSLENSLNMQQCMPSSPIDEFKKLKYSGSHLTRSPNKEVYGSRNSVISAESTVLNDQSSISSHMRSSFHEHKVHLSTSSNNINNRSVSSSAELIHKSISDKHDSSSSGRGRSLTVTQTVPFQSNTSPPSSLLELNTFPDSHNTTQNYPIEHNNSHFSRKSLNKLVSNEKTNNSYDSIHTSSILAWNAENIEYNKKMNKNELRDGSLDELTSLLSTSLVSDTDKVSNEVSGHCPTTSDIVAEINEFSCVLEKRLNYLRSVYFRAHSEAEALAGLVQLVTSKSLNIIEPMNNSQLNDNNNNSILKNNPLNVHENHLHLESLLVKAIDRIDQLLEKYITPCSEVIKNSCNSCMDSATYFHPKSKKVDNFSTSKTCFHSKNSISSKFNCLYDDSFSDVQLRKLLDLKHEYVQYYAYFYMTTFLTFNMIRFLDRYY</sequence>
<dbReference type="Proteomes" id="UP000050792">
    <property type="component" value="Unassembled WGS sequence"/>
</dbReference>
<evidence type="ECO:0000313" key="4">
    <source>
        <dbReference type="WBParaSite" id="SRDH1_92330.2"/>
    </source>
</evidence>
<dbReference type="PROSITE" id="PS50021">
    <property type="entry name" value="CH"/>
    <property type="match status" value="1"/>
</dbReference>
<accession>A0AA85GGU5</accession>
<keyword evidence="3" id="KW-1185">Reference proteome</keyword>